<name>A0A392M0Z4_9FABA</name>
<dbReference type="GO" id="GO:0003676">
    <property type="term" value="F:nucleic acid binding"/>
    <property type="evidence" value="ECO:0007669"/>
    <property type="project" value="InterPro"/>
</dbReference>
<organism evidence="2 3">
    <name type="scientific">Trifolium medium</name>
    <dbReference type="NCBI Taxonomy" id="97028"/>
    <lineage>
        <taxon>Eukaryota</taxon>
        <taxon>Viridiplantae</taxon>
        <taxon>Streptophyta</taxon>
        <taxon>Embryophyta</taxon>
        <taxon>Tracheophyta</taxon>
        <taxon>Spermatophyta</taxon>
        <taxon>Magnoliopsida</taxon>
        <taxon>eudicotyledons</taxon>
        <taxon>Gunneridae</taxon>
        <taxon>Pentapetalae</taxon>
        <taxon>rosids</taxon>
        <taxon>fabids</taxon>
        <taxon>Fabales</taxon>
        <taxon>Fabaceae</taxon>
        <taxon>Papilionoideae</taxon>
        <taxon>50 kb inversion clade</taxon>
        <taxon>NPAAA clade</taxon>
        <taxon>Hologalegina</taxon>
        <taxon>IRL clade</taxon>
        <taxon>Trifolieae</taxon>
        <taxon>Trifolium</taxon>
    </lineage>
</organism>
<dbReference type="EMBL" id="LXQA010001708">
    <property type="protein sequence ID" value="MCH80970.1"/>
    <property type="molecule type" value="Genomic_DNA"/>
</dbReference>
<dbReference type="Proteomes" id="UP000265520">
    <property type="component" value="Unassembled WGS sequence"/>
</dbReference>
<accession>A0A392M0Z4</accession>
<protein>
    <recommendedName>
        <fullName evidence="1">RNase H type-1 domain-containing protein</fullName>
    </recommendedName>
</protein>
<keyword evidence="3" id="KW-1185">Reference proteome</keyword>
<evidence type="ECO:0000259" key="1">
    <source>
        <dbReference type="Pfam" id="PF13456"/>
    </source>
</evidence>
<proteinExistence type="predicted"/>
<sequence length="49" mass="5167">GLGAVAIDDSGTMVAVANWQRLGGQDVNEAEATSLLLAIQFAHDIGWKR</sequence>
<evidence type="ECO:0000313" key="3">
    <source>
        <dbReference type="Proteomes" id="UP000265520"/>
    </source>
</evidence>
<feature type="non-terminal residue" evidence="2">
    <location>
        <position position="1"/>
    </location>
</feature>
<dbReference type="GO" id="GO:0004523">
    <property type="term" value="F:RNA-DNA hybrid ribonuclease activity"/>
    <property type="evidence" value="ECO:0007669"/>
    <property type="project" value="InterPro"/>
</dbReference>
<gene>
    <name evidence="2" type="ORF">A2U01_0001748</name>
</gene>
<dbReference type="InterPro" id="IPR002156">
    <property type="entry name" value="RNaseH_domain"/>
</dbReference>
<comment type="caution">
    <text evidence="2">The sequence shown here is derived from an EMBL/GenBank/DDBJ whole genome shotgun (WGS) entry which is preliminary data.</text>
</comment>
<reference evidence="2 3" key="1">
    <citation type="journal article" date="2018" name="Front. Plant Sci.">
        <title>Red Clover (Trifolium pratense) and Zigzag Clover (T. medium) - A Picture of Genomic Similarities and Differences.</title>
        <authorList>
            <person name="Dluhosova J."/>
            <person name="Istvanek J."/>
            <person name="Nedelnik J."/>
            <person name="Repkova J."/>
        </authorList>
    </citation>
    <scope>NUCLEOTIDE SEQUENCE [LARGE SCALE GENOMIC DNA]</scope>
    <source>
        <strain evidence="3">cv. 10/8</strain>
        <tissue evidence="2">Leaf</tissue>
    </source>
</reference>
<feature type="domain" description="RNase H type-1" evidence="1">
    <location>
        <begin position="1"/>
        <end position="48"/>
    </location>
</feature>
<evidence type="ECO:0000313" key="2">
    <source>
        <dbReference type="EMBL" id="MCH80970.1"/>
    </source>
</evidence>
<dbReference type="AlphaFoldDB" id="A0A392M0Z4"/>
<dbReference type="Pfam" id="PF13456">
    <property type="entry name" value="RVT_3"/>
    <property type="match status" value="1"/>
</dbReference>